<dbReference type="SUPFAM" id="SSF58104">
    <property type="entry name" value="Methyl-accepting chemotaxis protein (MCP) signaling domain"/>
    <property type="match status" value="1"/>
</dbReference>
<dbReference type="RefSeq" id="WP_277867796.1">
    <property type="nucleotide sequence ID" value="NZ_JAKKUT010000005.1"/>
</dbReference>
<comment type="caution">
    <text evidence="9">The sequence shown here is derived from an EMBL/GenBank/DDBJ whole genome shotgun (WGS) entry which is preliminary data.</text>
</comment>
<dbReference type="InterPro" id="IPR016132">
    <property type="entry name" value="Phyto_chromo_attachment"/>
</dbReference>
<proteinExistence type="inferred from homology"/>
<dbReference type="InterPro" id="IPR004090">
    <property type="entry name" value="Chemotax_Me-accpt_rcpt"/>
</dbReference>
<reference evidence="9" key="2">
    <citation type="submission" date="2022-01" db="EMBL/GenBank/DDBJ databases">
        <authorList>
            <person name="Zivanovic Y."/>
            <person name="Moreira D."/>
            <person name="Lopez-Garcia P."/>
        </authorList>
    </citation>
    <scope>NUCLEOTIDE SEQUENCE</scope>
    <source>
        <strain evidence="9">G9</strain>
    </source>
</reference>
<dbReference type="InterPro" id="IPR003660">
    <property type="entry name" value="HAMP_dom"/>
</dbReference>
<evidence type="ECO:0000313" key="9">
    <source>
        <dbReference type="EMBL" id="MDG2991874.1"/>
    </source>
</evidence>
<evidence type="ECO:0000256" key="3">
    <source>
        <dbReference type="PROSITE-ProRule" id="PRU00284"/>
    </source>
</evidence>
<accession>A0ABT6F207</accession>
<evidence type="ECO:0000259" key="8">
    <source>
        <dbReference type="PROSITE" id="PS50885"/>
    </source>
</evidence>
<dbReference type="SMART" id="SM00283">
    <property type="entry name" value="MA"/>
    <property type="match status" value="1"/>
</dbReference>
<dbReference type="SMART" id="SM00065">
    <property type="entry name" value="GAF"/>
    <property type="match status" value="2"/>
</dbReference>
<keyword evidence="5" id="KW-0472">Membrane</keyword>
<dbReference type="PRINTS" id="PR00260">
    <property type="entry name" value="CHEMTRNSDUCR"/>
</dbReference>
<evidence type="ECO:0000313" key="10">
    <source>
        <dbReference type="Proteomes" id="UP001154265"/>
    </source>
</evidence>
<dbReference type="Pfam" id="PF00672">
    <property type="entry name" value="HAMP"/>
    <property type="match status" value="1"/>
</dbReference>
<comment type="similarity">
    <text evidence="2">Belongs to the methyl-accepting chemotaxis (MCP) protein family.</text>
</comment>
<feature type="domain" description="Methyl-accepting transducer" evidence="7">
    <location>
        <begin position="635"/>
        <end position="871"/>
    </location>
</feature>
<dbReference type="SUPFAM" id="SSF55781">
    <property type="entry name" value="GAF domain-like"/>
    <property type="match status" value="2"/>
</dbReference>
<sequence length="911" mass="98980">MTRTQPNPNPSKKGATAPIQPPVLPDSVLNAHPEVTNGANGHGSNGVSSQAPGTTDIQPSPLAEKPSPPRARLQAKLLATALALGVIPVVAVGGVAYWSMEQSVARARSQQGENPAAEIYLRQRVNDLQHLQWVVVGGTLITALGVGAIAAYLIKRSLRPLIAANETVEKLSQGDFSARLSVTGEDEVAHLGQNINHMAIQIQGILSKQSREAYLGKCQSQMTLRIAEQETPTDILDTAVTEIRQVLQSDRVIVYEFDTNWAGKVVAESVVDGWPKALEQTIDDPCFRKNWIKAYEKGRVQATADIYQANLNDCYLKQLEPLGVKANLVAPLVVDQKLVALLIAHQCSGPRQWQTAEVSFFTQMATQVGLALVRANLLARTEAANTQQALEAQRAKFLRDLTLRLSQFKSTSEILAQGVADIRQILQSDRVIVYEFDPNWVGTVVAESVGEGWPKALEQTIDDPCFRKNWIKAYEKGRVQATADIDAANLNECYLGQLKPLGVKANLVAPMLVEQKLVALLIAHQCDAPRQWQQSEIDFFTQLATQLGLVIERANFLRETEAARQKAETLAADRQRQTEDIQLQLINLLSEVEEASQGNLMVRADITAGEIGTVADIFNSLIESLREVVIQVKTATSQVNASLSEDETAMGQLAKESLRQAKKINRMLEAIEEMSASIESVTHSANQAAEVARHASETAQTSGETMDETVQSIMHLRETVAETAKKVKRLGESSQQISKVISLINQIALQTNLLAINASIEAARAGEEGRGFAVVAEEVGELAARSAAATKEIEQIVEAIQQETNEVVAAMETGTSQVVEGTRLVETAKKNLEEIVEVSHHIDELVQSISESTVSQSHTSNTVNTLMKDIAKVSEGMSATSQHISDSLQETVAVAQTLQASVDTFKVSAEG</sequence>
<dbReference type="PROSITE" id="PS50046">
    <property type="entry name" value="PHYTOCHROME_2"/>
    <property type="match status" value="2"/>
</dbReference>
<dbReference type="CDD" id="cd11386">
    <property type="entry name" value="MCP_signal"/>
    <property type="match status" value="1"/>
</dbReference>
<evidence type="ECO:0000256" key="2">
    <source>
        <dbReference type="ARBA" id="ARBA00029447"/>
    </source>
</evidence>
<evidence type="ECO:0000259" key="6">
    <source>
        <dbReference type="PROSITE" id="PS50046"/>
    </source>
</evidence>
<feature type="domain" description="HAMP" evidence="8">
    <location>
        <begin position="155"/>
        <end position="207"/>
    </location>
</feature>
<evidence type="ECO:0000256" key="1">
    <source>
        <dbReference type="ARBA" id="ARBA00023224"/>
    </source>
</evidence>
<feature type="compositionally biased region" description="Polar residues" evidence="4">
    <location>
        <begin position="45"/>
        <end position="58"/>
    </location>
</feature>
<evidence type="ECO:0000256" key="4">
    <source>
        <dbReference type="SAM" id="MobiDB-lite"/>
    </source>
</evidence>
<dbReference type="PROSITE" id="PS50111">
    <property type="entry name" value="CHEMOTAXIS_TRANSDUC_2"/>
    <property type="match status" value="1"/>
</dbReference>
<dbReference type="InterPro" id="IPR029016">
    <property type="entry name" value="GAF-like_dom_sf"/>
</dbReference>
<dbReference type="PROSITE" id="PS50885">
    <property type="entry name" value="HAMP"/>
    <property type="match status" value="2"/>
</dbReference>
<feature type="domain" description="Phytochrome chromophore attachment site" evidence="6">
    <location>
        <begin position="231"/>
        <end position="367"/>
    </location>
</feature>
<dbReference type="InterPro" id="IPR003018">
    <property type="entry name" value="GAF"/>
</dbReference>
<protein>
    <submittedName>
        <fullName evidence="9">Methyl-accepting chemotaxis protein</fullName>
    </submittedName>
</protein>
<organism evidence="9 10">
    <name type="scientific">Candidatus Synechococcus calcipolaris G9</name>
    <dbReference type="NCBI Taxonomy" id="1497997"/>
    <lineage>
        <taxon>Bacteria</taxon>
        <taxon>Bacillati</taxon>
        <taxon>Cyanobacteriota</taxon>
        <taxon>Cyanophyceae</taxon>
        <taxon>Synechococcales</taxon>
        <taxon>Synechococcaceae</taxon>
        <taxon>Synechococcus</taxon>
    </lineage>
</organism>
<feature type="transmembrane region" description="Helical" evidence="5">
    <location>
        <begin position="131"/>
        <end position="154"/>
    </location>
</feature>
<dbReference type="Pfam" id="PF00015">
    <property type="entry name" value="MCPsignal"/>
    <property type="match status" value="1"/>
</dbReference>
<feature type="transmembrane region" description="Helical" evidence="5">
    <location>
        <begin position="77"/>
        <end position="98"/>
    </location>
</feature>
<dbReference type="SMART" id="SM00304">
    <property type="entry name" value="HAMP"/>
    <property type="match status" value="2"/>
</dbReference>
<feature type="domain" description="Phytochrome chromophore attachment site" evidence="6">
    <location>
        <begin position="410"/>
        <end position="546"/>
    </location>
</feature>
<name>A0ABT6F207_9SYNE</name>
<dbReference type="PANTHER" id="PTHR32089:SF114">
    <property type="entry name" value="METHYL-ACCEPTING CHEMOTAXIS PROTEIN MCPB"/>
    <property type="match status" value="1"/>
</dbReference>
<reference evidence="9" key="1">
    <citation type="journal article" date="2022" name="Genome Biol. Evol.">
        <title>A New Gene Family Diagnostic for Intracellular Biomineralization of Amorphous Ca Carbonates by Cyanobacteria.</title>
        <authorList>
            <person name="Benzerara K."/>
            <person name="Duprat E."/>
            <person name="Bitard-Feildel T."/>
            <person name="Caumes G."/>
            <person name="Cassier-Chauvat C."/>
            <person name="Chauvat F."/>
            <person name="Dezi M."/>
            <person name="Diop S.I."/>
            <person name="Gaschignard G."/>
            <person name="Gorgen S."/>
            <person name="Gugger M."/>
            <person name="Lopez-Garcia P."/>
            <person name="Millet M."/>
            <person name="Skouri-Panet F."/>
            <person name="Moreira D."/>
            <person name="Callebaut I."/>
        </authorList>
    </citation>
    <scope>NUCLEOTIDE SEQUENCE</scope>
    <source>
        <strain evidence="9">G9</strain>
    </source>
</reference>
<dbReference type="PANTHER" id="PTHR32089">
    <property type="entry name" value="METHYL-ACCEPTING CHEMOTAXIS PROTEIN MCPB"/>
    <property type="match status" value="1"/>
</dbReference>
<keyword evidence="5" id="KW-0812">Transmembrane</keyword>
<dbReference type="CDD" id="cd06225">
    <property type="entry name" value="HAMP"/>
    <property type="match status" value="1"/>
</dbReference>
<keyword evidence="10" id="KW-1185">Reference proteome</keyword>
<evidence type="ECO:0000259" key="7">
    <source>
        <dbReference type="PROSITE" id="PS50111"/>
    </source>
</evidence>
<dbReference type="SUPFAM" id="SSF158472">
    <property type="entry name" value="HAMP domain-like"/>
    <property type="match status" value="1"/>
</dbReference>
<dbReference type="InterPro" id="IPR004089">
    <property type="entry name" value="MCPsignal_dom"/>
</dbReference>
<evidence type="ECO:0000256" key="5">
    <source>
        <dbReference type="SAM" id="Phobius"/>
    </source>
</evidence>
<dbReference type="EMBL" id="JAKKUT010000005">
    <property type="protein sequence ID" value="MDG2991874.1"/>
    <property type="molecule type" value="Genomic_DNA"/>
</dbReference>
<feature type="domain" description="HAMP" evidence="8">
    <location>
        <begin position="579"/>
        <end position="630"/>
    </location>
</feature>
<feature type="region of interest" description="Disordered" evidence="4">
    <location>
        <begin position="1"/>
        <end position="69"/>
    </location>
</feature>
<dbReference type="Gene3D" id="6.10.340.10">
    <property type="match status" value="1"/>
</dbReference>
<dbReference type="Proteomes" id="UP001154265">
    <property type="component" value="Unassembled WGS sequence"/>
</dbReference>
<dbReference type="Gene3D" id="3.30.450.40">
    <property type="match status" value="2"/>
</dbReference>
<gene>
    <name evidence="9" type="ORF">L3556_13175</name>
</gene>
<keyword evidence="5" id="KW-1133">Transmembrane helix</keyword>
<keyword evidence="1 3" id="KW-0807">Transducer</keyword>
<dbReference type="Pfam" id="PF01590">
    <property type="entry name" value="GAF"/>
    <property type="match status" value="2"/>
</dbReference>
<dbReference type="Gene3D" id="1.10.287.950">
    <property type="entry name" value="Methyl-accepting chemotaxis protein"/>
    <property type="match status" value="1"/>
</dbReference>